<dbReference type="InterPro" id="IPR029060">
    <property type="entry name" value="PIN-like_dom_sf"/>
</dbReference>
<keyword evidence="5" id="KW-0460">Magnesium</keyword>
<dbReference type="Pfam" id="PF00752">
    <property type="entry name" value="XPG_N"/>
    <property type="match status" value="1"/>
</dbReference>
<dbReference type="PANTHER" id="PTHR11081">
    <property type="entry name" value="FLAP ENDONUCLEASE FAMILY MEMBER"/>
    <property type="match status" value="1"/>
</dbReference>
<dbReference type="InterPro" id="IPR006084">
    <property type="entry name" value="XPG/Rad2"/>
</dbReference>
<keyword evidence="2" id="KW-0479">Metal-binding</keyword>
<dbReference type="SUPFAM" id="SSF88723">
    <property type="entry name" value="PIN domain-like"/>
    <property type="match status" value="1"/>
</dbReference>
<organism evidence="8">
    <name type="scientific">viral metagenome</name>
    <dbReference type="NCBI Taxonomy" id="1070528"/>
    <lineage>
        <taxon>unclassified sequences</taxon>
        <taxon>metagenomes</taxon>
        <taxon>organismal metagenomes</taxon>
    </lineage>
</organism>
<evidence type="ECO:0008006" key="9">
    <source>
        <dbReference type="Google" id="ProtNLM"/>
    </source>
</evidence>
<feature type="domain" description="XPG N-terminal" evidence="7">
    <location>
        <begin position="1"/>
        <end position="94"/>
    </location>
</feature>
<evidence type="ECO:0000259" key="7">
    <source>
        <dbReference type="SMART" id="SM00485"/>
    </source>
</evidence>
<dbReference type="EMBL" id="MN740867">
    <property type="protein sequence ID" value="QHU15670.1"/>
    <property type="molecule type" value="Genomic_DNA"/>
</dbReference>
<dbReference type="GO" id="GO:0017108">
    <property type="term" value="F:5'-flap endonuclease activity"/>
    <property type="evidence" value="ECO:0007669"/>
    <property type="project" value="TreeGrafter"/>
</dbReference>
<evidence type="ECO:0000313" key="8">
    <source>
        <dbReference type="EMBL" id="QHU15670.1"/>
    </source>
</evidence>
<reference evidence="8" key="1">
    <citation type="journal article" date="2020" name="Nature">
        <title>Giant virus diversity and host interactions through global metagenomics.</title>
        <authorList>
            <person name="Schulz F."/>
            <person name="Roux S."/>
            <person name="Paez-Espino D."/>
            <person name="Jungbluth S."/>
            <person name="Walsh D.A."/>
            <person name="Denef V.J."/>
            <person name="McMahon K.D."/>
            <person name="Konstantinidis K.T."/>
            <person name="Eloe-Fadrosh E.A."/>
            <person name="Kyrpides N.C."/>
            <person name="Woyke T."/>
        </authorList>
    </citation>
    <scope>NUCLEOTIDE SEQUENCE</scope>
    <source>
        <strain evidence="8">GVMAG-S-3300010158-109</strain>
    </source>
</reference>
<dbReference type="SMART" id="SM00484">
    <property type="entry name" value="XPGI"/>
    <property type="match status" value="1"/>
</dbReference>
<evidence type="ECO:0000256" key="2">
    <source>
        <dbReference type="ARBA" id="ARBA00022723"/>
    </source>
</evidence>
<dbReference type="PANTHER" id="PTHR11081:SF9">
    <property type="entry name" value="FLAP ENDONUCLEASE 1"/>
    <property type="match status" value="1"/>
</dbReference>
<dbReference type="Pfam" id="PF00867">
    <property type="entry name" value="XPG_I"/>
    <property type="match status" value="1"/>
</dbReference>
<name>A0A6C0KG63_9ZZZZ</name>
<feature type="domain" description="XPG-I" evidence="6">
    <location>
        <begin position="170"/>
        <end position="239"/>
    </location>
</feature>
<dbReference type="SUPFAM" id="SSF47807">
    <property type="entry name" value="5' to 3' exonuclease, C-terminal subdomain"/>
    <property type="match status" value="1"/>
</dbReference>
<dbReference type="Gene3D" id="3.40.50.1010">
    <property type="entry name" value="5'-nuclease"/>
    <property type="match status" value="1"/>
</dbReference>
<evidence type="ECO:0000259" key="6">
    <source>
        <dbReference type="SMART" id="SM00484"/>
    </source>
</evidence>
<proteinExistence type="predicted"/>
<keyword evidence="3" id="KW-0255">Endonuclease</keyword>
<keyword evidence="4" id="KW-0378">Hydrolase</keyword>
<evidence type="ECO:0000256" key="4">
    <source>
        <dbReference type="ARBA" id="ARBA00022801"/>
    </source>
</evidence>
<dbReference type="GO" id="GO:0008409">
    <property type="term" value="F:5'-3' exonuclease activity"/>
    <property type="evidence" value="ECO:0007669"/>
    <property type="project" value="TreeGrafter"/>
</dbReference>
<evidence type="ECO:0000256" key="3">
    <source>
        <dbReference type="ARBA" id="ARBA00022759"/>
    </source>
</evidence>
<dbReference type="InterPro" id="IPR006086">
    <property type="entry name" value="XPG-I_dom"/>
</dbReference>
<dbReference type="InterPro" id="IPR006085">
    <property type="entry name" value="XPG_DNA_repair_N"/>
</dbReference>
<dbReference type="Gene3D" id="1.10.150.20">
    <property type="entry name" value="5' to 3' exonuclease, C-terminal subdomain"/>
    <property type="match status" value="1"/>
</dbReference>
<dbReference type="GO" id="GO:0046872">
    <property type="term" value="F:metal ion binding"/>
    <property type="evidence" value="ECO:0007669"/>
    <property type="project" value="UniProtKB-KW"/>
</dbReference>
<sequence>MGIKHLHRLLEKYAPGCYRHTHLSQYSYKKIAIDISLYLYKYKAIHGDRWLECFLTLIVCLRKWDVHCIFIYDGKAPAEKGDEQLRRRESRVKLNNKLNEIEQEIVAFDDTGVVGPLIEEIHKKEGGFVPFFRKNAKINIQLIKSKFEAMKNMMINITSDDIKVSKQLFEVLRIPYVEAPDEAERYAAKLCVDGKVDCVLSEDTDVLAYGTPRFLTKIDTTRDTVVEITHSVILEEMGIGLPTFRDLCIMCSCDYNSNIPMIGPEKSYQLLVEHETIESVIAELSKSPKYTEEICSVLKYETCRTLFSTHPVDYYTPYCGMPDFEALEEFLAANSIRYDLSILRKHLSCRELVFEEEE</sequence>
<dbReference type="PRINTS" id="PR00853">
    <property type="entry name" value="XPGRADSUPER"/>
</dbReference>
<dbReference type="InterPro" id="IPR036279">
    <property type="entry name" value="5-3_exonuclease_C_sf"/>
</dbReference>
<dbReference type="SMART" id="SM00485">
    <property type="entry name" value="XPGN"/>
    <property type="match status" value="1"/>
</dbReference>
<evidence type="ECO:0000256" key="1">
    <source>
        <dbReference type="ARBA" id="ARBA00022722"/>
    </source>
</evidence>
<protein>
    <recommendedName>
        <fullName evidence="9">XPG N-terminal domain-containing protein</fullName>
    </recommendedName>
</protein>
<accession>A0A6C0KG63</accession>
<keyword evidence="1" id="KW-0540">Nuclease</keyword>
<dbReference type="AlphaFoldDB" id="A0A6C0KG63"/>
<evidence type="ECO:0000256" key="5">
    <source>
        <dbReference type="ARBA" id="ARBA00022842"/>
    </source>
</evidence>